<evidence type="ECO:0000256" key="4">
    <source>
        <dbReference type="ARBA" id="ARBA00023157"/>
    </source>
</evidence>
<feature type="domain" description="Chitin-binding type-2" evidence="6">
    <location>
        <begin position="143"/>
        <end position="198"/>
    </location>
</feature>
<organism evidence="7">
    <name type="scientific">Arion vulgaris</name>
    <dbReference type="NCBI Taxonomy" id="1028688"/>
    <lineage>
        <taxon>Eukaryota</taxon>
        <taxon>Metazoa</taxon>
        <taxon>Spiralia</taxon>
        <taxon>Lophotrochozoa</taxon>
        <taxon>Mollusca</taxon>
        <taxon>Gastropoda</taxon>
        <taxon>Heterobranchia</taxon>
        <taxon>Euthyneura</taxon>
        <taxon>Panpulmonata</taxon>
        <taxon>Eupulmonata</taxon>
        <taxon>Stylommatophora</taxon>
        <taxon>Helicina</taxon>
        <taxon>Arionoidea</taxon>
        <taxon>Arionidae</taxon>
        <taxon>Arion</taxon>
    </lineage>
</organism>
<accession>A0A0B7BUG0</accession>
<dbReference type="SUPFAM" id="SSF57625">
    <property type="entry name" value="Invertebrate chitin-binding proteins"/>
    <property type="match status" value="2"/>
</dbReference>
<evidence type="ECO:0000256" key="2">
    <source>
        <dbReference type="ARBA" id="ARBA00022729"/>
    </source>
</evidence>
<evidence type="ECO:0000256" key="3">
    <source>
        <dbReference type="ARBA" id="ARBA00022737"/>
    </source>
</evidence>
<dbReference type="PROSITE" id="PS50940">
    <property type="entry name" value="CHIT_BIND_II"/>
    <property type="match status" value="2"/>
</dbReference>
<protein>
    <recommendedName>
        <fullName evidence="6">Chitin-binding type-2 domain-containing protein</fullName>
    </recommendedName>
</protein>
<keyword evidence="3" id="KW-0677">Repeat</keyword>
<evidence type="ECO:0000256" key="1">
    <source>
        <dbReference type="ARBA" id="ARBA00022669"/>
    </source>
</evidence>
<evidence type="ECO:0000259" key="6">
    <source>
        <dbReference type="PROSITE" id="PS50940"/>
    </source>
</evidence>
<keyword evidence="2" id="KW-0732">Signal</keyword>
<dbReference type="PANTHER" id="PTHR23301:SF0">
    <property type="entry name" value="CHITIN-BINDING TYPE-2 DOMAIN-CONTAINING PROTEIN-RELATED"/>
    <property type="match status" value="1"/>
</dbReference>
<feature type="non-terminal residue" evidence="7">
    <location>
        <position position="1"/>
    </location>
</feature>
<dbReference type="InterPro" id="IPR051940">
    <property type="entry name" value="Chitin_bind-dev_reg"/>
</dbReference>
<dbReference type="InterPro" id="IPR036508">
    <property type="entry name" value="Chitin-bd_dom_sf"/>
</dbReference>
<proteinExistence type="predicted"/>
<reference evidence="7" key="1">
    <citation type="submission" date="2014-12" db="EMBL/GenBank/DDBJ databases">
        <title>Insight into the proteome of Arion vulgaris.</title>
        <authorList>
            <person name="Aradska J."/>
            <person name="Bulat T."/>
            <person name="Smidak R."/>
            <person name="Sarate P."/>
            <person name="Gangsoo J."/>
            <person name="Sialana F."/>
            <person name="Bilban M."/>
            <person name="Lubec G."/>
        </authorList>
    </citation>
    <scope>NUCLEOTIDE SEQUENCE</scope>
    <source>
        <tissue evidence="7">Skin</tissue>
    </source>
</reference>
<dbReference type="AlphaFoldDB" id="A0A0B7BUG0"/>
<sequence>EMRQDLENTKSGLPQWGDEVALEPYKQHISYSESTESDSQGQSAGIQDFVCPDVADGFFRDNLFCDIFHRCVLHTRFTFTCPTGTFFRLQGHMCDFWETVTDCTQDGIRRDAMHSLPELEYLPVTPPVESELDLSNSILDADPTPCPEPSGLFPHPRNCRQFLFCAHDVPLVLTCPESLLYNPQTLTCDLTKNVQCLRYDDYKKL</sequence>
<evidence type="ECO:0000313" key="7">
    <source>
        <dbReference type="EMBL" id="CEK96844.1"/>
    </source>
</evidence>
<dbReference type="Pfam" id="PF01607">
    <property type="entry name" value="CBM_14"/>
    <property type="match status" value="2"/>
</dbReference>
<dbReference type="Gene3D" id="2.170.140.10">
    <property type="entry name" value="Chitin binding domain"/>
    <property type="match status" value="2"/>
</dbReference>
<dbReference type="SMART" id="SM00494">
    <property type="entry name" value="ChtBD2"/>
    <property type="match status" value="2"/>
</dbReference>
<gene>
    <name evidence="7" type="primary">ORF213686</name>
</gene>
<evidence type="ECO:0000256" key="5">
    <source>
        <dbReference type="ARBA" id="ARBA00023180"/>
    </source>
</evidence>
<keyword evidence="1" id="KW-0147">Chitin-binding</keyword>
<name>A0A0B7BUG0_9EUPU</name>
<feature type="domain" description="Chitin-binding type-2" evidence="6">
    <location>
        <begin position="48"/>
        <end position="105"/>
    </location>
</feature>
<keyword evidence="4" id="KW-1015">Disulfide bond</keyword>
<dbReference type="PANTHER" id="PTHR23301">
    <property type="entry name" value="CHITIN BINDING PERITROPHIN-A"/>
    <property type="match status" value="1"/>
</dbReference>
<dbReference type="EMBL" id="HACG01049979">
    <property type="protein sequence ID" value="CEK96844.1"/>
    <property type="molecule type" value="Transcribed_RNA"/>
</dbReference>
<dbReference type="GO" id="GO:0008061">
    <property type="term" value="F:chitin binding"/>
    <property type="evidence" value="ECO:0007669"/>
    <property type="project" value="UniProtKB-KW"/>
</dbReference>
<keyword evidence="5" id="KW-0325">Glycoprotein</keyword>
<dbReference type="GO" id="GO:0005576">
    <property type="term" value="C:extracellular region"/>
    <property type="evidence" value="ECO:0007669"/>
    <property type="project" value="InterPro"/>
</dbReference>
<dbReference type="InterPro" id="IPR002557">
    <property type="entry name" value="Chitin-bd_dom"/>
</dbReference>